<organism evidence="2 3">
    <name type="scientific">Paraconexibacter antarcticus</name>
    <dbReference type="NCBI Taxonomy" id="2949664"/>
    <lineage>
        <taxon>Bacteria</taxon>
        <taxon>Bacillati</taxon>
        <taxon>Actinomycetota</taxon>
        <taxon>Thermoleophilia</taxon>
        <taxon>Solirubrobacterales</taxon>
        <taxon>Paraconexibacteraceae</taxon>
        <taxon>Paraconexibacter</taxon>
    </lineage>
</organism>
<protein>
    <submittedName>
        <fullName evidence="2">Uncharacterized protein</fullName>
    </submittedName>
</protein>
<dbReference type="RefSeq" id="WP_254569967.1">
    <property type="nucleotide sequence ID" value="NZ_CP098502.1"/>
</dbReference>
<dbReference type="Proteomes" id="UP001056035">
    <property type="component" value="Chromosome"/>
</dbReference>
<dbReference type="EMBL" id="CP098502">
    <property type="protein sequence ID" value="UTI63236.1"/>
    <property type="molecule type" value="Genomic_DNA"/>
</dbReference>
<evidence type="ECO:0000256" key="1">
    <source>
        <dbReference type="SAM" id="MobiDB-lite"/>
    </source>
</evidence>
<feature type="region of interest" description="Disordered" evidence="1">
    <location>
        <begin position="27"/>
        <end position="49"/>
    </location>
</feature>
<evidence type="ECO:0000313" key="2">
    <source>
        <dbReference type="EMBL" id="UTI63236.1"/>
    </source>
</evidence>
<keyword evidence="3" id="KW-1185">Reference proteome</keyword>
<gene>
    <name evidence="2" type="ORF">NBH00_17955</name>
</gene>
<reference evidence="2 3" key="1">
    <citation type="submission" date="2022-06" db="EMBL/GenBank/DDBJ databases">
        <title>Paraconexibacter antarcticus.</title>
        <authorList>
            <person name="Kim C.S."/>
        </authorList>
    </citation>
    <scope>NUCLEOTIDE SEQUENCE [LARGE SCALE GENOMIC DNA]</scope>
    <source>
        <strain evidence="2 3">02-257</strain>
    </source>
</reference>
<evidence type="ECO:0000313" key="3">
    <source>
        <dbReference type="Proteomes" id="UP001056035"/>
    </source>
</evidence>
<proteinExistence type="predicted"/>
<name>A0ABY5DNK2_9ACTN</name>
<sequence length="49" mass="5044">MLRFTMPPADAHLLDVREKGQAALGLDPRATAPDATGGGLATAPVCGRR</sequence>
<accession>A0ABY5DNK2</accession>